<dbReference type="EMBL" id="KI684965">
    <property type="protein sequence ID" value="ETK93231.1"/>
    <property type="molecule type" value="Genomic_DNA"/>
</dbReference>
<reference evidence="2" key="1">
    <citation type="submission" date="2013-11" db="EMBL/GenBank/DDBJ databases">
        <title>The Genome Sequence of Phytophthora parasitica CJ02B3.</title>
        <authorList>
            <consortium name="The Broad Institute Genomics Platform"/>
            <person name="Russ C."/>
            <person name="Tyler B."/>
            <person name="Panabieres F."/>
            <person name="Shan W."/>
            <person name="Tripathy S."/>
            <person name="Grunwald N."/>
            <person name="Machado M."/>
            <person name="Johnson C.S."/>
            <person name="Arredondo F."/>
            <person name="Hong C."/>
            <person name="Coffey M."/>
            <person name="Young S.K."/>
            <person name="Zeng Q."/>
            <person name="Gargeya S."/>
            <person name="Fitzgerald M."/>
            <person name="Abouelleil A."/>
            <person name="Alvarado L."/>
            <person name="Chapman S.B."/>
            <person name="Gainer-Dewar J."/>
            <person name="Goldberg J."/>
            <person name="Griggs A."/>
            <person name="Gujja S."/>
            <person name="Hansen M."/>
            <person name="Howarth C."/>
            <person name="Imamovic A."/>
            <person name="Ireland A."/>
            <person name="Larimer J."/>
            <person name="McCowan C."/>
            <person name="Murphy C."/>
            <person name="Pearson M."/>
            <person name="Poon T.W."/>
            <person name="Priest M."/>
            <person name="Roberts A."/>
            <person name="Saif S."/>
            <person name="Shea T."/>
            <person name="Sykes S."/>
            <person name="Wortman J."/>
            <person name="Nusbaum C."/>
            <person name="Birren B."/>
        </authorList>
    </citation>
    <scope>NUCLEOTIDE SEQUENCE [LARGE SCALE GENOMIC DNA]</scope>
    <source>
        <strain evidence="2">CJ02B3</strain>
    </source>
</reference>
<evidence type="ECO:0000313" key="2">
    <source>
        <dbReference type="EMBL" id="ETK93231.1"/>
    </source>
</evidence>
<dbReference type="Proteomes" id="UP000053236">
    <property type="component" value="Unassembled WGS sequence"/>
</dbReference>
<feature type="compositionally biased region" description="Basic and acidic residues" evidence="1">
    <location>
        <begin position="20"/>
        <end position="37"/>
    </location>
</feature>
<name>W2HFG4_PHYNI</name>
<feature type="region of interest" description="Disordered" evidence="1">
    <location>
        <begin position="1"/>
        <end position="37"/>
    </location>
</feature>
<sequence>MHIMKTPPESSCEASKVVQRARELGRESVKEVESPTA</sequence>
<protein>
    <submittedName>
        <fullName evidence="2">Uncharacterized protein</fullName>
    </submittedName>
</protein>
<accession>W2HFG4</accession>
<proteinExistence type="predicted"/>
<evidence type="ECO:0000256" key="1">
    <source>
        <dbReference type="SAM" id="MobiDB-lite"/>
    </source>
</evidence>
<gene>
    <name evidence="2" type="ORF">L915_03546</name>
</gene>
<organism evidence="2">
    <name type="scientific">Phytophthora nicotianae</name>
    <name type="common">Potato buckeye rot agent</name>
    <name type="synonym">Phytophthora parasitica</name>
    <dbReference type="NCBI Taxonomy" id="4792"/>
    <lineage>
        <taxon>Eukaryota</taxon>
        <taxon>Sar</taxon>
        <taxon>Stramenopiles</taxon>
        <taxon>Oomycota</taxon>
        <taxon>Peronosporomycetes</taxon>
        <taxon>Peronosporales</taxon>
        <taxon>Peronosporaceae</taxon>
        <taxon>Phytophthora</taxon>
    </lineage>
</organism>
<dbReference type="AlphaFoldDB" id="W2HFG4"/>